<accession>A0A193GGW4</accession>
<dbReference type="SUPFAM" id="SSF53213">
    <property type="entry name" value="LigB-like"/>
    <property type="match status" value="1"/>
</dbReference>
<keyword evidence="3" id="KW-0479">Metal-binding</keyword>
<evidence type="ECO:0000256" key="1">
    <source>
        <dbReference type="ARBA" id="ARBA00001947"/>
    </source>
</evidence>
<reference evidence="7 8" key="1">
    <citation type="submission" date="2016-06" db="EMBL/GenBank/DDBJ databases">
        <title>Complete genome sequences of Bordetella bronchialis and Bordetella flabilis.</title>
        <authorList>
            <person name="LiPuma J.J."/>
            <person name="Spilker T."/>
        </authorList>
    </citation>
    <scope>NUCLEOTIDE SEQUENCE [LARGE SCALE GENOMIC DNA]</scope>
    <source>
        <strain evidence="7 8">AU10664</strain>
    </source>
</reference>
<dbReference type="PANTHER" id="PTHR30096:SF0">
    <property type="entry name" value="4,5-DOPA DIOXYGENASE EXTRADIOL-LIKE PROTEIN"/>
    <property type="match status" value="1"/>
</dbReference>
<dbReference type="KEGG" id="bfz:BAU07_18430"/>
<evidence type="ECO:0000313" key="8">
    <source>
        <dbReference type="Proteomes" id="UP000091926"/>
    </source>
</evidence>
<dbReference type="PIRSF" id="PIRSF006157">
    <property type="entry name" value="Doxgns_DODA"/>
    <property type="match status" value="1"/>
</dbReference>
<evidence type="ECO:0000256" key="5">
    <source>
        <dbReference type="ARBA" id="ARBA00023002"/>
    </source>
</evidence>
<dbReference type="RefSeq" id="WP_066660604.1">
    <property type="nucleotide sequence ID" value="NZ_CBCSCL010000035.1"/>
</dbReference>
<proteinExistence type="inferred from homology"/>
<dbReference type="GO" id="GO:0008198">
    <property type="term" value="F:ferrous iron binding"/>
    <property type="evidence" value="ECO:0007669"/>
    <property type="project" value="InterPro"/>
</dbReference>
<dbReference type="GO" id="GO:0016702">
    <property type="term" value="F:oxidoreductase activity, acting on single donors with incorporation of molecular oxygen, incorporation of two atoms of oxygen"/>
    <property type="evidence" value="ECO:0007669"/>
    <property type="project" value="UniProtKB-ARBA"/>
</dbReference>
<dbReference type="Proteomes" id="UP000091926">
    <property type="component" value="Chromosome"/>
</dbReference>
<keyword evidence="8" id="KW-1185">Reference proteome</keyword>
<dbReference type="InterPro" id="IPR004183">
    <property type="entry name" value="Xdiol_dOase_suB"/>
</dbReference>
<sequence>MRWPVLFVSHGSPMLAVEPGRTGATLAAWSRARARPTAILAISPHWREPGLVVGTRARQEAWHDFGGFPQELYRLQYGPPGSPDLAQRVQALLSGQGYAVREDAARPLDHGVWVPLRYLYPDADVPVTPLALDARLDAAGQYRVGVALRALRDEGVLILATGSMTHNLRHVAAGHDAQPLPYVSGFQQWFADRFARADTPALLDWSAQAPDVRAAHPHDDHLMPLFVAWGAGEGAATRLVDEIAYGALAMDAYQFD</sequence>
<protein>
    <submittedName>
        <fullName evidence="7">Dioxygenase</fullName>
    </submittedName>
</protein>
<keyword evidence="7" id="KW-0223">Dioxygenase</keyword>
<dbReference type="InterPro" id="IPR014436">
    <property type="entry name" value="Extradiol_dOase_DODA"/>
</dbReference>
<evidence type="ECO:0000256" key="3">
    <source>
        <dbReference type="ARBA" id="ARBA00022723"/>
    </source>
</evidence>
<dbReference type="GO" id="GO:0008270">
    <property type="term" value="F:zinc ion binding"/>
    <property type="evidence" value="ECO:0007669"/>
    <property type="project" value="InterPro"/>
</dbReference>
<feature type="domain" description="Extradiol ring-cleavage dioxygenase class III enzyme subunit B" evidence="6">
    <location>
        <begin position="6"/>
        <end position="241"/>
    </location>
</feature>
<keyword evidence="5" id="KW-0560">Oxidoreductase</keyword>
<dbReference type="STRING" id="463014.BAU07_18430"/>
<evidence type="ECO:0000256" key="2">
    <source>
        <dbReference type="ARBA" id="ARBA00007581"/>
    </source>
</evidence>
<dbReference type="AlphaFoldDB" id="A0A193GGW4"/>
<dbReference type="Gene3D" id="3.40.830.10">
    <property type="entry name" value="LigB-like"/>
    <property type="match status" value="1"/>
</dbReference>
<dbReference type="OrthoDB" id="9790889at2"/>
<dbReference type="Pfam" id="PF02900">
    <property type="entry name" value="LigB"/>
    <property type="match status" value="1"/>
</dbReference>
<evidence type="ECO:0000313" key="7">
    <source>
        <dbReference type="EMBL" id="ANN78833.1"/>
    </source>
</evidence>
<gene>
    <name evidence="7" type="ORF">BAU07_18430</name>
</gene>
<evidence type="ECO:0000256" key="4">
    <source>
        <dbReference type="ARBA" id="ARBA00022833"/>
    </source>
</evidence>
<keyword evidence="4" id="KW-0862">Zinc</keyword>
<comment type="similarity">
    <text evidence="2">Belongs to the DODA-type extradiol aromatic ring-opening dioxygenase family.</text>
</comment>
<evidence type="ECO:0000259" key="6">
    <source>
        <dbReference type="Pfam" id="PF02900"/>
    </source>
</evidence>
<dbReference type="CDD" id="cd07363">
    <property type="entry name" value="45_DOPA_Dioxygenase"/>
    <property type="match status" value="1"/>
</dbReference>
<name>A0A193GGW4_9BORD</name>
<dbReference type="EMBL" id="CP016172">
    <property type="protein sequence ID" value="ANN78833.1"/>
    <property type="molecule type" value="Genomic_DNA"/>
</dbReference>
<dbReference type="PANTHER" id="PTHR30096">
    <property type="entry name" value="4,5-DOPA DIOXYGENASE EXTRADIOL-LIKE PROTEIN"/>
    <property type="match status" value="1"/>
</dbReference>
<comment type="cofactor">
    <cofactor evidence="1">
        <name>Zn(2+)</name>
        <dbReference type="ChEBI" id="CHEBI:29105"/>
    </cofactor>
</comment>
<organism evidence="7 8">
    <name type="scientific">Bordetella flabilis</name>
    <dbReference type="NCBI Taxonomy" id="463014"/>
    <lineage>
        <taxon>Bacteria</taxon>
        <taxon>Pseudomonadati</taxon>
        <taxon>Pseudomonadota</taxon>
        <taxon>Betaproteobacteria</taxon>
        <taxon>Burkholderiales</taxon>
        <taxon>Alcaligenaceae</taxon>
        <taxon>Bordetella</taxon>
    </lineage>
</organism>